<evidence type="ECO:0000313" key="2">
    <source>
        <dbReference type="Proteomes" id="UP000036513"/>
    </source>
</evidence>
<comment type="caution">
    <text evidence="1">The sequence shown here is derived from an EMBL/GenBank/DDBJ whole genome shotgun (WGS) entry which is preliminary data.</text>
</comment>
<dbReference type="Proteomes" id="UP000036513">
    <property type="component" value="Unassembled WGS sequence"/>
</dbReference>
<sequence>MGSHGGGRTVSRRRLLLIGAMSVTGAAAVAFAIGSQRLAEDRQSGPSAEQLAQERCQSDVRKRLVAPTSAHFSDIRIEASSLEKDGKDLFALTLEEPLKGVDSSRITVLNVSGRVDAPSEIGSTIQDHFDCRAYFVDATLAHTLVVFDHGH</sequence>
<reference evidence="1 2" key="1">
    <citation type="journal article" date="2015" name="Genome Biol. Evol.">
        <title>Characterization of Three Mycobacterium spp. with Potential Use in Bioremediation by Genome Sequencing and Comparative Genomics.</title>
        <authorList>
            <person name="Das S."/>
            <person name="Pettersson B.M."/>
            <person name="Behra P.R."/>
            <person name="Ramesh M."/>
            <person name="Dasgupta S."/>
            <person name="Bhattacharya A."/>
            <person name="Kirsebom L.A."/>
        </authorList>
    </citation>
    <scope>NUCLEOTIDE SEQUENCE [LARGE SCALE GENOMIC DNA]</scope>
    <source>
        <strain evidence="1 2">DSM 43826</strain>
    </source>
</reference>
<dbReference type="RefSeq" id="WP_048471330.1">
    <property type="nucleotide sequence ID" value="NZ_JYNL01000041.1"/>
</dbReference>
<accession>A0A0J6VTR7</accession>
<dbReference type="EMBL" id="JYNL01000041">
    <property type="protein sequence ID" value="KMO72867.1"/>
    <property type="molecule type" value="Genomic_DNA"/>
</dbReference>
<dbReference type="PATRIC" id="fig|37916.4.peg.3814"/>
<protein>
    <submittedName>
        <fullName evidence="1">Uncharacterized protein</fullName>
    </submittedName>
</protein>
<gene>
    <name evidence="1" type="ORF">MCHLDSM_03852</name>
</gene>
<keyword evidence="2" id="KW-1185">Reference proteome</keyword>
<name>A0A0J6VTR7_9MYCO</name>
<proteinExistence type="predicted"/>
<evidence type="ECO:0000313" key="1">
    <source>
        <dbReference type="EMBL" id="KMO72867.1"/>
    </source>
</evidence>
<dbReference type="AlphaFoldDB" id="A0A0J6VTR7"/>
<organism evidence="1 2">
    <name type="scientific">Mycolicibacterium chlorophenolicum</name>
    <dbReference type="NCBI Taxonomy" id="37916"/>
    <lineage>
        <taxon>Bacteria</taxon>
        <taxon>Bacillati</taxon>
        <taxon>Actinomycetota</taxon>
        <taxon>Actinomycetes</taxon>
        <taxon>Mycobacteriales</taxon>
        <taxon>Mycobacteriaceae</taxon>
        <taxon>Mycolicibacterium</taxon>
    </lineage>
</organism>